<reference evidence="3" key="1">
    <citation type="submission" date="2022-11" db="UniProtKB">
        <authorList>
            <consortium name="WormBaseParasite"/>
        </authorList>
    </citation>
    <scope>IDENTIFICATION</scope>
</reference>
<protein>
    <submittedName>
        <fullName evidence="3">Uncharacterized protein</fullName>
    </submittedName>
</protein>
<keyword evidence="2" id="KW-1185">Reference proteome</keyword>
<dbReference type="AlphaFoldDB" id="A0A914QJ10"/>
<accession>A0A914QJ10</accession>
<proteinExistence type="predicted"/>
<evidence type="ECO:0000313" key="2">
    <source>
        <dbReference type="Proteomes" id="UP000887578"/>
    </source>
</evidence>
<dbReference type="WBParaSite" id="PDA_v2.g29584.t1">
    <property type="protein sequence ID" value="PDA_v2.g29584.t1"/>
    <property type="gene ID" value="PDA_v2.g29584"/>
</dbReference>
<dbReference type="Proteomes" id="UP000887578">
    <property type="component" value="Unplaced"/>
</dbReference>
<feature type="compositionally biased region" description="Basic and acidic residues" evidence="1">
    <location>
        <begin position="43"/>
        <end position="52"/>
    </location>
</feature>
<feature type="region of interest" description="Disordered" evidence="1">
    <location>
        <begin position="1"/>
        <end position="69"/>
    </location>
</feature>
<evidence type="ECO:0000313" key="3">
    <source>
        <dbReference type="WBParaSite" id="PDA_v2.g29584.t1"/>
    </source>
</evidence>
<evidence type="ECO:0000256" key="1">
    <source>
        <dbReference type="SAM" id="MobiDB-lite"/>
    </source>
</evidence>
<name>A0A914QJ10_9BILA</name>
<sequence>MQQHLPLMIRLQSPPKEELRHSTTSQSNKMEEIRQMQQKLFHQQKEFRQKQEEIEEEEKAILRQPSDSKEEGLQHLHLHIVNPAYEMASPTPSPIPQRYRRPLLRQLFSTFPQKEIIELRLRQYVSEKMIILFDEEPYDCHLRLLQTRQFVVGGFATYFDAKEEFVIFKHASNDGDLCIGFRVPKENSTKENI</sequence>
<organism evidence="2 3">
    <name type="scientific">Panagrolaimus davidi</name>
    <dbReference type="NCBI Taxonomy" id="227884"/>
    <lineage>
        <taxon>Eukaryota</taxon>
        <taxon>Metazoa</taxon>
        <taxon>Ecdysozoa</taxon>
        <taxon>Nematoda</taxon>
        <taxon>Chromadorea</taxon>
        <taxon>Rhabditida</taxon>
        <taxon>Tylenchina</taxon>
        <taxon>Panagrolaimomorpha</taxon>
        <taxon>Panagrolaimoidea</taxon>
        <taxon>Panagrolaimidae</taxon>
        <taxon>Panagrolaimus</taxon>
    </lineage>
</organism>